<name>A0A0M3KHG7_ANISI</name>
<feature type="compositionally biased region" description="Pro residues" evidence="1">
    <location>
        <begin position="43"/>
        <end position="52"/>
    </location>
</feature>
<reference evidence="2 3" key="2">
    <citation type="submission" date="2018-11" db="EMBL/GenBank/DDBJ databases">
        <authorList>
            <consortium name="Pathogen Informatics"/>
        </authorList>
    </citation>
    <scope>NUCLEOTIDE SEQUENCE [LARGE SCALE GENOMIC DNA]</scope>
</reference>
<feature type="compositionally biased region" description="Pro residues" evidence="1">
    <location>
        <begin position="23"/>
        <end position="32"/>
    </location>
</feature>
<gene>
    <name evidence="2" type="ORF">ASIM_LOCUS19815</name>
</gene>
<dbReference type="Proteomes" id="UP000267096">
    <property type="component" value="Unassembled WGS sequence"/>
</dbReference>
<dbReference type="EMBL" id="UYRR01038022">
    <property type="protein sequence ID" value="VDK72337.1"/>
    <property type="molecule type" value="Genomic_DNA"/>
</dbReference>
<feature type="compositionally biased region" description="Polar residues" evidence="1">
    <location>
        <begin position="61"/>
        <end position="77"/>
    </location>
</feature>
<sequence length="77" mass="8354">MVEVLKKEEEMAALDEFIQGVTPYPPAPPEPPLMASDAKSTPLTPPIPPPEQIPVDKTIPPMQSQSKSPNSFKETSV</sequence>
<organism evidence="4">
    <name type="scientific">Anisakis simplex</name>
    <name type="common">Herring worm</name>
    <dbReference type="NCBI Taxonomy" id="6269"/>
    <lineage>
        <taxon>Eukaryota</taxon>
        <taxon>Metazoa</taxon>
        <taxon>Ecdysozoa</taxon>
        <taxon>Nematoda</taxon>
        <taxon>Chromadorea</taxon>
        <taxon>Rhabditida</taxon>
        <taxon>Spirurina</taxon>
        <taxon>Ascaridomorpha</taxon>
        <taxon>Ascaridoidea</taxon>
        <taxon>Anisakidae</taxon>
        <taxon>Anisakis</taxon>
        <taxon>Anisakis simplex complex</taxon>
    </lineage>
</organism>
<keyword evidence="3" id="KW-1185">Reference proteome</keyword>
<reference evidence="4" key="1">
    <citation type="submission" date="2017-02" db="UniProtKB">
        <authorList>
            <consortium name="WormBaseParasite"/>
        </authorList>
    </citation>
    <scope>IDENTIFICATION</scope>
</reference>
<dbReference type="AlphaFoldDB" id="A0A0M3KHG7"/>
<evidence type="ECO:0000313" key="2">
    <source>
        <dbReference type="EMBL" id="VDK72337.1"/>
    </source>
</evidence>
<feature type="region of interest" description="Disordered" evidence="1">
    <location>
        <begin position="20"/>
        <end position="77"/>
    </location>
</feature>
<accession>A0A0M3KHG7</accession>
<evidence type="ECO:0000313" key="3">
    <source>
        <dbReference type="Proteomes" id="UP000267096"/>
    </source>
</evidence>
<protein>
    <submittedName>
        <fullName evidence="4">Ovule protein</fullName>
    </submittedName>
</protein>
<evidence type="ECO:0000256" key="1">
    <source>
        <dbReference type="SAM" id="MobiDB-lite"/>
    </source>
</evidence>
<dbReference type="WBParaSite" id="ASIM_0002043201-mRNA-1">
    <property type="protein sequence ID" value="ASIM_0002043201-mRNA-1"/>
    <property type="gene ID" value="ASIM_0002043201"/>
</dbReference>
<evidence type="ECO:0000313" key="4">
    <source>
        <dbReference type="WBParaSite" id="ASIM_0002043201-mRNA-1"/>
    </source>
</evidence>
<proteinExistence type="predicted"/>